<dbReference type="EMBL" id="LUKJ01000003">
    <property type="protein sequence ID" value="KZN20059.1"/>
    <property type="molecule type" value="Genomic_DNA"/>
</dbReference>
<comment type="caution">
    <text evidence="2">The sequence shown here is derived from an EMBL/GenBank/DDBJ whole genome shotgun (WGS) entry which is preliminary data.</text>
</comment>
<organism evidence="2 3">
    <name type="scientific">Pseudomonas fluorescens</name>
    <dbReference type="NCBI Taxonomy" id="294"/>
    <lineage>
        <taxon>Bacteria</taxon>
        <taxon>Pseudomonadati</taxon>
        <taxon>Pseudomonadota</taxon>
        <taxon>Gammaproteobacteria</taxon>
        <taxon>Pseudomonadales</taxon>
        <taxon>Pseudomonadaceae</taxon>
        <taxon>Pseudomonas</taxon>
    </lineage>
</organism>
<evidence type="ECO:0000313" key="2">
    <source>
        <dbReference type="EMBL" id="KZN20059.1"/>
    </source>
</evidence>
<evidence type="ECO:0000313" key="3">
    <source>
        <dbReference type="Proteomes" id="UP000076489"/>
    </source>
</evidence>
<sequence>MPAKKVDRPQGAVNPVIPIVLAADREEDAQTTLSKTERNHLTQAKKEEANIPAAGVNPDAE</sequence>
<proteinExistence type="predicted"/>
<reference evidence="3" key="1">
    <citation type="submission" date="2016-03" db="EMBL/GenBank/DDBJ databases">
        <authorList>
            <person name="Ray J."/>
            <person name="Price M."/>
            <person name="Deutschbauer A."/>
        </authorList>
    </citation>
    <scope>NUCLEOTIDE SEQUENCE [LARGE SCALE GENOMIC DNA]</scope>
    <source>
        <strain evidence="3">FW300-N1B4</strain>
    </source>
</reference>
<reference evidence="2 3" key="2">
    <citation type="journal article" date="2018" name="Nature">
        <title>Mutant phenotypes for thousands of bacterial genes of unknown function.</title>
        <authorList>
            <person name="Price M.N."/>
            <person name="Wetmore K.M."/>
            <person name="Waters R.J."/>
            <person name="Callaghan M."/>
            <person name="Ray J."/>
            <person name="Liu H."/>
            <person name="Kuehl J.V."/>
            <person name="Melnyk R.A."/>
            <person name="Lamson J.S."/>
            <person name="Suh Y."/>
            <person name="Carlson H.K."/>
            <person name="Esquivel Z."/>
            <person name="Sadeeshkumar H."/>
            <person name="Chakraborty R."/>
            <person name="Zane G.M."/>
            <person name="Rubin B.E."/>
            <person name="Wall J.D."/>
            <person name="Visel A."/>
            <person name="Bristow J."/>
            <person name="Blow M.J."/>
            <person name="Arkin A.P."/>
            <person name="Deutschbauer A.M."/>
        </authorList>
    </citation>
    <scope>NUCLEOTIDE SEQUENCE [LARGE SCALE GENOMIC DNA]</scope>
    <source>
        <strain evidence="2 3">FW300-N1B4</strain>
    </source>
</reference>
<feature type="compositionally biased region" description="Basic and acidic residues" evidence="1">
    <location>
        <begin position="35"/>
        <end position="49"/>
    </location>
</feature>
<accession>A0A166QCV0</accession>
<dbReference type="Proteomes" id="UP000076489">
    <property type="component" value="Unassembled WGS sequence"/>
</dbReference>
<name>A0A166QCV0_PSEFL</name>
<dbReference type="AlphaFoldDB" id="A0A166QCV0"/>
<evidence type="ECO:0000256" key="1">
    <source>
        <dbReference type="SAM" id="MobiDB-lite"/>
    </source>
</evidence>
<gene>
    <name evidence="2" type="ORF">A1D17_29405</name>
</gene>
<protein>
    <submittedName>
        <fullName evidence="2">Uncharacterized protein</fullName>
    </submittedName>
</protein>
<feature type="region of interest" description="Disordered" evidence="1">
    <location>
        <begin position="27"/>
        <end position="61"/>
    </location>
</feature>